<dbReference type="HOGENOM" id="CLU_047343_0_0_1"/>
<dbReference type="SUPFAM" id="SSF81296">
    <property type="entry name" value="E set domains"/>
    <property type="match status" value="1"/>
</dbReference>
<dbReference type="GO" id="GO:0015031">
    <property type="term" value="P:protein transport"/>
    <property type="evidence" value="ECO:0007669"/>
    <property type="project" value="TreeGrafter"/>
</dbReference>
<dbReference type="PANTHER" id="PTHR11188">
    <property type="entry name" value="ARRESTIN DOMAIN CONTAINING PROTEIN"/>
    <property type="match status" value="1"/>
</dbReference>
<dbReference type="InterPro" id="IPR011022">
    <property type="entry name" value="Arrestin_C-like"/>
</dbReference>
<gene>
    <name evidence="2" type="ORF">TTHERM_00079590</name>
</gene>
<name>Q23FQ6_TETTS</name>
<protein>
    <submittedName>
        <fullName evidence="2">Arrestin</fullName>
    </submittedName>
</protein>
<organism evidence="2 3">
    <name type="scientific">Tetrahymena thermophila (strain SB210)</name>
    <dbReference type="NCBI Taxonomy" id="312017"/>
    <lineage>
        <taxon>Eukaryota</taxon>
        <taxon>Sar</taxon>
        <taxon>Alveolata</taxon>
        <taxon>Ciliophora</taxon>
        <taxon>Intramacronucleata</taxon>
        <taxon>Oligohymenophorea</taxon>
        <taxon>Hymenostomatida</taxon>
        <taxon>Tetrahymenina</taxon>
        <taxon>Tetrahymenidae</taxon>
        <taxon>Tetrahymena</taxon>
    </lineage>
</organism>
<dbReference type="KEGG" id="tet:TTHERM_00079590"/>
<dbReference type="AlphaFoldDB" id="Q23FQ6"/>
<dbReference type="Pfam" id="PF02752">
    <property type="entry name" value="Arrestin_C"/>
    <property type="match status" value="1"/>
</dbReference>
<keyword evidence="3" id="KW-1185">Reference proteome</keyword>
<dbReference type="STRING" id="312017.Q23FQ6"/>
<dbReference type="Gene3D" id="2.60.40.640">
    <property type="match status" value="2"/>
</dbReference>
<dbReference type="InParanoid" id="Q23FQ6"/>
<evidence type="ECO:0000313" key="3">
    <source>
        <dbReference type="Proteomes" id="UP000009168"/>
    </source>
</evidence>
<dbReference type="InterPro" id="IPR050357">
    <property type="entry name" value="Arrestin_domain-protein"/>
</dbReference>
<dbReference type="InterPro" id="IPR014752">
    <property type="entry name" value="Arrestin-like_C"/>
</dbReference>
<accession>Q23FQ6</accession>
<proteinExistence type="predicted"/>
<sequence length="463" mass="53446">MGQILPNDKRRQVKGGIQIQLNKLSFVSNEVIQGLLYINIEEPFQGRFLQINLQGYEDVHYTYTQGSDESERIIYAKAMNSFLNYSMPIYDFSQGTANQAFVIQPCQLLIPFQLVIAQQLPSSIQYFENEHNKCSLKYLLTAQILSTEPNVKPISGSQEIFIGQIRLIQNLPNFTNSKQSPTICCCFKSGEINYSMSLNSRCFIPNEIINIKINADLGQNGNKVKNFSIKIIGLLEMKACRRYRDQVVTQFEKSTTFKINSKQVSQEIQLQIPSNVLLSSQGQLIQMNYYLQIIPDVNSCCCVTNESPHEMLIYINPNSNELQPFKGLQQQLPYPIPQNWHPIQLQQAQFNPMQFNQIQQLHLQNVAYEQKLFDNYIAIEPAKRKVDYQQEMCNIQHQNINELQKNYQQPAFCCQSQIQFNVGSGQQQKIYPTQNQNQQNNQFLGQDSLLSQPVMKDQNKTYL</sequence>
<dbReference type="GeneID" id="7831251"/>
<evidence type="ECO:0000259" key="1">
    <source>
        <dbReference type="Pfam" id="PF02752"/>
    </source>
</evidence>
<dbReference type="GO" id="GO:0005737">
    <property type="term" value="C:cytoplasm"/>
    <property type="evidence" value="ECO:0007669"/>
    <property type="project" value="TreeGrafter"/>
</dbReference>
<evidence type="ECO:0000313" key="2">
    <source>
        <dbReference type="EMBL" id="EAR95554.1"/>
    </source>
</evidence>
<dbReference type="RefSeq" id="XP_001015799.1">
    <property type="nucleotide sequence ID" value="XM_001015799.1"/>
</dbReference>
<dbReference type="InterPro" id="IPR014756">
    <property type="entry name" value="Ig_E-set"/>
</dbReference>
<dbReference type="EMBL" id="GG662704">
    <property type="protein sequence ID" value="EAR95554.1"/>
    <property type="molecule type" value="Genomic_DNA"/>
</dbReference>
<feature type="domain" description="Arrestin C-terminal-like" evidence="1">
    <location>
        <begin position="188"/>
        <end position="311"/>
    </location>
</feature>
<dbReference type="PANTHER" id="PTHR11188:SF17">
    <property type="entry name" value="FI21816P1"/>
    <property type="match status" value="1"/>
</dbReference>
<reference evidence="3" key="1">
    <citation type="journal article" date="2006" name="PLoS Biol.">
        <title>Macronuclear genome sequence of the ciliate Tetrahymena thermophila, a model eukaryote.</title>
        <authorList>
            <person name="Eisen J.A."/>
            <person name="Coyne R.S."/>
            <person name="Wu M."/>
            <person name="Wu D."/>
            <person name="Thiagarajan M."/>
            <person name="Wortman J.R."/>
            <person name="Badger J.H."/>
            <person name="Ren Q."/>
            <person name="Amedeo P."/>
            <person name="Jones K.M."/>
            <person name="Tallon L.J."/>
            <person name="Delcher A.L."/>
            <person name="Salzberg S.L."/>
            <person name="Silva J.C."/>
            <person name="Haas B.J."/>
            <person name="Majoros W.H."/>
            <person name="Farzad M."/>
            <person name="Carlton J.M."/>
            <person name="Smith R.K. Jr."/>
            <person name="Garg J."/>
            <person name="Pearlman R.E."/>
            <person name="Karrer K.M."/>
            <person name="Sun L."/>
            <person name="Manning G."/>
            <person name="Elde N.C."/>
            <person name="Turkewitz A.P."/>
            <person name="Asai D.J."/>
            <person name="Wilkes D.E."/>
            <person name="Wang Y."/>
            <person name="Cai H."/>
            <person name="Collins K."/>
            <person name="Stewart B.A."/>
            <person name="Lee S.R."/>
            <person name="Wilamowska K."/>
            <person name="Weinberg Z."/>
            <person name="Ruzzo W.L."/>
            <person name="Wloga D."/>
            <person name="Gaertig J."/>
            <person name="Frankel J."/>
            <person name="Tsao C.-C."/>
            <person name="Gorovsky M.A."/>
            <person name="Keeling P.J."/>
            <person name="Waller R.F."/>
            <person name="Patron N.J."/>
            <person name="Cherry J.M."/>
            <person name="Stover N.A."/>
            <person name="Krieger C.J."/>
            <person name="del Toro C."/>
            <person name="Ryder H.F."/>
            <person name="Williamson S.C."/>
            <person name="Barbeau R.A."/>
            <person name="Hamilton E.P."/>
            <person name="Orias E."/>
        </authorList>
    </citation>
    <scope>NUCLEOTIDE SEQUENCE [LARGE SCALE GENOMIC DNA]</scope>
    <source>
        <strain evidence="3">SB210</strain>
    </source>
</reference>
<dbReference type="Proteomes" id="UP000009168">
    <property type="component" value="Unassembled WGS sequence"/>
</dbReference>